<reference evidence="1 2" key="1">
    <citation type="submission" date="2024-10" db="EMBL/GenBank/DDBJ databases">
        <title>Novel secondary metabolite-producing bacteria for plant disease control.</title>
        <authorList>
            <person name="Chevrette M."/>
        </authorList>
    </citation>
    <scope>NUCLEOTIDE SEQUENCE [LARGE SCALE GENOMIC DNA]</scope>
    <source>
        <strain evidence="1 2">J30 TE3557</strain>
    </source>
</reference>
<accession>A0ABW8N6D1</accession>
<keyword evidence="2" id="KW-1185">Reference proteome</keyword>
<evidence type="ECO:0000313" key="2">
    <source>
        <dbReference type="Proteomes" id="UP001620520"/>
    </source>
</evidence>
<name>A0ABW8N6D1_9MICC</name>
<proteinExistence type="predicted"/>
<comment type="caution">
    <text evidence="1">The sequence shown here is derived from an EMBL/GenBank/DDBJ whole genome shotgun (WGS) entry which is preliminary data.</text>
</comment>
<gene>
    <name evidence="1" type="ORF">ABIA52_002026</name>
</gene>
<dbReference type="EMBL" id="JBIYEW010000003">
    <property type="protein sequence ID" value="MFK4639137.1"/>
    <property type="molecule type" value="Genomic_DNA"/>
</dbReference>
<protein>
    <recommendedName>
        <fullName evidence="3">Transposase</fullName>
    </recommendedName>
</protein>
<organism evidence="1 2">
    <name type="scientific">Paenarthrobacter histidinolovorans</name>
    <dbReference type="NCBI Taxonomy" id="43664"/>
    <lineage>
        <taxon>Bacteria</taxon>
        <taxon>Bacillati</taxon>
        <taxon>Actinomycetota</taxon>
        <taxon>Actinomycetes</taxon>
        <taxon>Micrococcales</taxon>
        <taxon>Micrococcaceae</taxon>
        <taxon>Paenarthrobacter</taxon>
    </lineage>
</organism>
<sequence length="47" mass="4807">MAIQQTHVGAFVGMAGLDPTAVQNGRSSPKCRSGALGALKETLHVIS</sequence>
<dbReference type="Proteomes" id="UP001620520">
    <property type="component" value="Unassembled WGS sequence"/>
</dbReference>
<evidence type="ECO:0000313" key="1">
    <source>
        <dbReference type="EMBL" id="MFK4639137.1"/>
    </source>
</evidence>
<evidence type="ECO:0008006" key="3">
    <source>
        <dbReference type="Google" id="ProtNLM"/>
    </source>
</evidence>